<dbReference type="NCBIfam" id="TIGR00436">
    <property type="entry name" value="era"/>
    <property type="match status" value="1"/>
</dbReference>
<dbReference type="InterPro" id="IPR015946">
    <property type="entry name" value="KH_dom-like_a/b"/>
</dbReference>
<dbReference type="RefSeq" id="WP_211423008.1">
    <property type="nucleotide sequence ID" value="NZ_CP072642.1"/>
</dbReference>
<proteinExistence type="inferred from homology"/>
<feature type="domain" description="KH type-2" evidence="10">
    <location>
        <begin position="226"/>
        <end position="303"/>
    </location>
</feature>
<feature type="binding site" evidence="6">
    <location>
        <begin position="82"/>
        <end position="86"/>
    </location>
    <ligand>
        <name>GTP</name>
        <dbReference type="ChEBI" id="CHEBI:37565"/>
    </ligand>
</feature>
<feature type="binding site" evidence="6">
    <location>
        <begin position="144"/>
        <end position="147"/>
    </location>
    <ligand>
        <name>GTP</name>
        <dbReference type="ChEBI" id="CHEBI:37565"/>
    </ligand>
</feature>
<keyword evidence="6" id="KW-0472">Membrane</keyword>
<organism evidence="12 13">
    <name type="scientific">Chloracidobacterium sp. N</name>
    <dbReference type="NCBI Taxonomy" id="2821540"/>
    <lineage>
        <taxon>Bacteria</taxon>
        <taxon>Pseudomonadati</taxon>
        <taxon>Acidobacteriota</taxon>
        <taxon>Terriglobia</taxon>
        <taxon>Terriglobales</taxon>
        <taxon>Acidobacteriaceae</taxon>
        <taxon>Chloracidobacterium</taxon>
        <taxon>Chloracidobacterium aggregatum</taxon>
    </lineage>
</organism>
<evidence type="ECO:0000256" key="1">
    <source>
        <dbReference type="ARBA" id="ARBA00007921"/>
    </source>
</evidence>
<dbReference type="InterPro" id="IPR030388">
    <property type="entry name" value="G_ERA_dom"/>
</dbReference>
<gene>
    <name evidence="6 12" type="primary">era</name>
    <name evidence="12" type="ORF">J8C05_04630</name>
</gene>
<dbReference type="InterPro" id="IPR004044">
    <property type="entry name" value="KH_dom_type_2"/>
</dbReference>
<keyword evidence="5 6" id="KW-0342">GTP-binding</keyword>
<evidence type="ECO:0000256" key="9">
    <source>
        <dbReference type="SAM" id="MobiDB-lite"/>
    </source>
</evidence>
<dbReference type="HAMAP" id="MF_00367">
    <property type="entry name" value="GTPase_Era"/>
    <property type="match status" value="1"/>
</dbReference>
<feature type="region of interest" description="G1" evidence="7">
    <location>
        <begin position="35"/>
        <end position="42"/>
    </location>
</feature>
<dbReference type="Proteomes" id="UP000677668">
    <property type="component" value="Chromosome 1"/>
</dbReference>
<dbReference type="InterPro" id="IPR005225">
    <property type="entry name" value="Small_GTP-bd"/>
</dbReference>
<dbReference type="CDD" id="cd04163">
    <property type="entry name" value="Era"/>
    <property type="match status" value="1"/>
</dbReference>
<evidence type="ECO:0000256" key="7">
    <source>
        <dbReference type="PROSITE-ProRule" id="PRU01050"/>
    </source>
</evidence>
<keyword evidence="6" id="KW-0699">rRNA-binding</keyword>
<feature type="region of interest" description="G2" evidence="7">
    <location>
        <begin position="61"/>
        <end position="65"/>
    </location>
</feature>
<dbReference type="PROSITE" id="PS50823">
    <property type="entry name" value="KH_TYPE_2"/>
    <property type="match status" value="1"/>
</dbReference>
<feature type="region of interest" description="Disordered" evidence="9">
    <location>
        <begin position="1"/>
        <end position="22"/>
    </location>
</feature>
<dbReference type="InterPro" id="IPR005662">
    <property type="entry name" value="GTPase_Era-like"/>
</dbReference>
<evidence type="ECO:0000256" key="5">
    <source>
        <dbReference type="ARBA" id="ARBA00023134"/>
    </source>
</evidence>
<dbReference type="SUPFAM" id="SSF52540">
    <property type="entry name" value="P-loop containing nucleoside triphosphate hydrolases"/>
    <property type="match status" value="1"/>
</dbReference>
<feature type="region of interest" description="G3" evidence="7">
    <location>
        <begin position="82"/>
        <end position="85"/>
    </location>
</feature>
<keyword evidence="3 6" id="KW-0547">Nucleotide-binding</keyword>
<evidence type="ECO:0000313" key="12">
    <source>
        <dbReference type="EMBL" id="QUV94737.1"/>
    </source>
</evidence>
<dbReference type="EMBL" id="CP072642">
    <property type="protein sequence ID" value="QUV94737.1"/>
    <property type="molecule type" value="Genomic_DNA"/>
</dbReference>
<dbReference type="InterPro" id="IPR027417">
    <property type="entry name" value="P-loop_NTPase"/>
</dbReference>
<keyword evidence="6" id="KW-0690">Ribosome biogenesis</keyword>
<dbReference type="NCBIfam" id="TIGR00231">
    <property type="entry name" value="small_GTP"/>
    <property type="match status" value="1"/>
</dbReference>
<dbReference type="PANTHER" id="PTHR42698:SF1">
    <property type="entry name" value="GTPASE ERA, MITOCHONDRIAL"/>
    <property type="match status" value="1"/>
</dbReference>
<comment type="subcellular location">
    <subcellularLocation>
        <location evidence="6">Cytoplasm</location>
    </subcellularLocation>
    <subcellularLocation>
        <location evidence="6">Cell membrane</location>
        <topology evidence="6">Peripheral membrane protein</topology>
    </subcellularLocation>
</comment>
<comment type="similarity">
    <text evidence="1 6 7 8">Belongs to the TRAFAC class TrmE-Era-EngA-EngB-Septin-like GTPase superfamily. Era GTPase family.</text>
</comment>
<evidence type="ECO:0000256" key="6">
    <source>
        <dbReference type="HAMAP-Rule" id="MF_00367"/>
    </source>
</evidence>
<feature type="binding site" evidence="6">
    <location>
        <begin position="35"/>
        <end position="42"/>
    </location>
    <ligand>
        <name>GTP</name>
        <dbReference type="ChEBI" id="CHEBI:37565"/>
    </ligand>
</feature>
<accession>A0ABX8B162</accession>
<dbReference type="Pfam" id="PF01926">
    <property type="entry name" value="MMR_HSR1"/>
    <property type="match status" value="1"/>
</dbReference>
<keyword evidence="6" id="KW-0963">Cytoplasm</keyword>
<comment type="subunit">
    <text evidence="6">Monomer.</text>
</comment>
<comment type="function">
    <text evidence="6">An essential GTPase that binds both GDP and GTP, with rapid nucleotide exchange. Plays a role in 16S rRNA processing and 30S ribosomal subunit biogenesis and possibly also in cell cycle regulation and energy metabolism.</text>
</comment>
<protein>
    <recommendedName>
        <fullName evidence="2 6">GTPase Era</fullName>
    </recommendedName>
</protein>
<evidence type="ECO:0000256" key="2">
    <source>
        <dbReference type="ARBA" id="ARBA00020484"/>
    </source>
</evidence>
<keyword evidence="6" id="KW-1003">Cell membrane</keyword>
<evidence type="ECO:0000259" key="11">
    <source>
        <dbReference type="PROSITE" id="PS51713"/>
    </source>
</evidence>
<dbReference type="SUPFAM" id="SSF54814">
    <property type="entry name" value="Prokaryotic type KH domain (KH-domain type II)"/>
    <property type="match status" value="1"/>
</dbReference>
<keyword evidence="13" id="KW-1185">Reference proteome</keyword>
<dbReference type="NCBIfam" id="NF000908">
    <property type="entry name" value="PRK00089.1"/>
    <property type="match status" value="1"/>
</dbReference>
<dbReference type="PROSITE" id="PS51713">
    <property type="entry name" value="G_ERA"/>
    <property type="match status" value="1"/>
</dbReference>
<dbReference type="Pfam" id="PF07650">
    <property type="entry name" value="KH_2"/>
    <property type="match status" value="1"/>
</dbReference>
<feature type="region of interest" description="G5" evidence="7">
    <location>
        <begin position="174"/>
        <end position="176"/>
    </location>
</feature>
<dbReference type="InterPro" id="IPR006073">
    <property type="entry name" value="GTP-bd"/>
</dbReference>
<dbReference type="Gene3D" id="3.30.300.20">
    <property type="match status" value="1"/>
</dbReference>
<dbReference type="CDD" id="cd22534">
    <property type="entry name" value="KH-II_Era"/>
    <property type="match status" value="1"/>
</dbReference>
<evidence type="ECO:0000313" key="13">
    <source>
        <dbReference type="Proteomes" id="UP000677668"/>
    </source>
</evidence>
<name>A0ABX8B162_9BACT</name>
<evidence type="ECO:0000256" key="4">
    <source>
        <dbReference type="ARBA" id="ARBA00022884"/>
    </source>
</evidence>
<reference evidence="12 13" key="1">
    <citation type="submission" date="2021-03" db="EMBL/GenBank/DDBJ databases">
        <title>Genomic and phenotypic characterization of Chloracidobacterium isolates provides evidence for multiple species.</title>
        <authorList>
            <person name="Saini M.K."/>
            <person name="Costas A.M.G."/>
            <person name="Tank M."/>
            <person name="Bryant D.A."/>
        </authorList>
    </citation>
    <scope>NUCLEOTIDE SEQUENCE [LARGE SCALE GENOMIC DNA]</scope>
    <source>
        <strain evidence="12 13">N</strain>
    </source>
</reference>
<dbReference type="PRINTS" id="PR00326">
    <property type="entry name" value="GTP1OBG"/>
</dbReference>
<feature type="domain" description="Era-type G" evidence="11">
    <location>
        <begin position="27"/>
        <end position="195"/>
    </location>
</feature>
<sequence>MEHEVSNAPLIPATESAPESPASPALRSGFVAFIGRPNAGKSTLINYLVGEKIAAVSDKPQTTRTRILGIVTRPEGQIVFVDTPGVHKPGYRLNKRMMQAVLDALATVDIVVLLRDASVSTGNGDRFVLNLVKQSGRPALLALNKIDRLGDKSRLLTLIDFYRHEHDFLDYIPISALTGEGTDVFLHRLLDHLPVAPPPFAEDDLTDQTERTLVAEFLREQLLRQLSDELPFVVAVAVEKWEEREDGSLHLACVILVERQSQRAIVLGRGGLRLRDMAAAARTEIETMLGRHVFLEIFVKVEPHWRNNERRLDELGIR</sequence>
<evidence type="ECO:0000256" key="3">
    <source>
        <dbReference type="ARBA" id="ARBA00022741"/>
    </source>
</evidence>
<dbReference type="PANTHER" id="PTHR42698">
    <property type="entry name" value="GTPASE ERA"/>
    <property type="match status" value="1"/>
</dbReference>
<evidence type="ECO:0000256" key="8">
    <source>
        <dbReference type="RuleBase" id="RU003761"/>
    </source>
</evidence>
<keyword evidence="4 6" id="KW-0694">RNA-binding</keyword>
<dbReference type="InterPro" id="IPR009019">
    <property type="entry name" value="KH_sf_prok-type"/>
</dbReference>
<evidence type="ECO:0000259" key="10">
    <source>
        <dbReference type="PROSITE" id="PS50823"/>
    </source>
</evidence>
<feature type="region of interest" description="G4" evidence="7">
    <location>
        <begin position="144"/>
        <end position="147"/>
    </location>
</feature>
<dbReference type="Gene3D" id="3.40.50.300">
    <property type="entry name" value="P-loop containing nucleotide triphosphate hydrolases"/>
    <property type="match status" value="1"/>
</dbReference>